<name>M0HPW1_HALEO</name>
<dbReference type="Proteomes" id="UP000011612">
    <property type="component" value="Unassembled WGS sequence"/>
</dbReference>
<evidence type="ECO:0000313" key="1">
    <source>
        <dbReference type="EMBL" id="ELZ85139.1"/>
    </source>
</evidence>
<reference evidence="1 2" key="1">
    <citation type="journal article" date="2014" name="PLoS Genet.">
        <title>Phylogenetically driven sequencing of extremely halophilic archaea reveals strategies for static and dynamic osmo-response.</title>
        <authorList>
            <person name="Becker E.A."/>
            <person name="Seitzer P.M."/>
            <person name="Tritt A."/>
            <person name="Larsen D."/>
            <person name="Krusor M."/>
            <person name="Yao A.I."/>
            <person name="Wu D."/>
            <person name="Madern D."/>
            <person name="Eisen J.A."/>
            <person name="Darling A.E."/>
            <person name="Facciotti M.T."/>
        </authorList>
    </citation>
    <scope>NUCLEOTIDE SEQUENCE [LARGE SCALE GENOMIC DNA]</scope>
    <source>
        <strain evidence="1 2">ATCC BAA-1513</strain>
    </source>
</reference>
<accession>M0HPW1</accession>
<evidence type="ECO:0000313" key="2">
    <source>
        <dbReference type="Proteomes" id="UP000011612"/>
    </source>
</evidence>
<proteinExistence type="predicted"/>
<gene>
    <name evidence="1" type="ORF">C453_10325</name>
</gene>
<sequence length="70" mass="7535">MNHVDVRPIDESCFSEPSFFGESESFEEGARPLVEVEHAGVNAVAIDVAEDVFDEATDGLRSVPLSVILG</sequence>
<comment type="caution">
    <text evidence="1">The sequence shown here is derived from an EMBL/GenBank/DDBJ whole genome shotgun (WGS) entry which is preliminary data.</text>
</comment>
<keyword evidence="2" id="KW-1185">Reference proteome</keyword>
<protein>
    <submittedName>
        <fullName evidence="1">Uncharacterized protein</fullName>
    </submittedName>
</protein>
<dbReference type="AlphaFoldDB" id="M0HPW1"/>
<organism evidence="1 2">
    <name type="scientific">Haloferax elongans ATCC BAA-1513</name>
    <dbReference type="NCBI Taxonomy" id="1230453"/>
    <lineage>
        <taxon>Archaea</taxon>
        <taxon>Methanobacteriati</taxon>
        <taxon>Methanobacteriota</taxon>
        <taxon>Stenosarchaea group</taxon>
        <taxon>Halobacteria</taxon>
        <taxon>Halobacteriales</taxon>
        <taxon>Haloferacaceae</taxon>
        <taxon>Haloferax</taxon>
    </lineage>
</organism>
<dbReference type="EMBL" id="AOLK01000017">
    <property type="protein sequence ID" value="ELZ85139.1"/>
    <property type="molecule type" value="Genomic_DNA"/>
</dbReference>